<dbReference type="InterPro" id="IPR041374">
    <property type="entry name" value="BaeRF_family12"/>
</dbReference>
<dbReference type="Proteomes" id="UP001549251">
    <property type="component" value="Unassembled WGS sequence"/>
</dbReference>
<evidence type="ECO:0000313" key="2">
    <source>
        <dbReference type="Proteomes" id="UP001549251"/>
    </source>
</evidence>
<sequence length="134" mass="14821">MKKIPTGAWVVVADGTGARFLRNVGKGLHVSLQQVKLVGPRDLANDGPAGRQPPERSMAEIDEATFAKQLAQRLNAAALKNEFAHLVLVADPQTLGQIRPLLHEETTRRMVEELNKTLFHAPLEEIERALKATW</sequence>
<dbReference type="RefSeq" id="WP_354551039.1">
    <property type="nucleotide sequence ID" value="NZ_JBEPSD010000002.1"/>
</dbReference>
<dbReference type="EMBL" id="JBEPSD010000002">
    <property type="protein sequence ID" value="MET4570288.1"/>
    <property type="molecule type" value="Genomic_DNA"/>
</dbReference>
<comment type="caution">
    <text evidence="1">The sequence shown here is derived from an EMBL/GenBank/DDBJ whole genome shotgun (WGS) entry which is preliminary data.</text>
</comment>
<gene>
    <name evidence="1" type="ORF">ABIE04_002649</name>
</gene>
<evidence type="ECO:0000313" key="1">
    <source>
        <dbReference type="EMBL" id="MET4570288.1"/>
    </source>
</evidence>
<protein>
    <submittedName>
        <fullName evidence="1">Protein required for attachment to host cells</fullName>
    </submittedName>
</protein>
<keyword evidence="2" id="KW-1185">Reference proteome</keyword>
<name>A0ABV2Q0E4_9GAMM</name>
<accession>A0ABV2Q0E4</accession>
<dbReference type="Pfam" id="PF18856">
    <property type="entry name" value="baeRF_family12"/>
    <property type="match status" value="1"/>
</dbReference>
<proteinExistence type="predicted"/>
<reference evidence="1 2" key="1">
    <citation type="submission" date="2024-06" db="EMBL/GenBank/DDBJ databases">
        <title>Sorghum-associated microbial communities from plants grown in Nebraska, USA.</title>
        <authorList>
            <person name="Schachtman D."/>
        </authorList>
    </citation>
    <scope>NUCLEOTIDE SEQUENCE [LARGE SCALE GENOMIC DNA]</scope>
    <source>
        <strain evidence="1 2">1757</strain>
    </source>
</reference>
<organism evidence="1 2">
    <name type="scientific">Rhodanobacter soli</name>
    <dbReference type="NCBI Taxonomy" id="590609"/>
    <lineage>
        <taxon>Bacteria</taxon>
        <taxon>Pseudomonadati</taxon>
        <taxon>Pseudomonadota</taxon>
        <taxon>Gammaproteobacteria</taxon>
        <taxon>Lysobacterales</taxon>
        <taxon>Rhodanobacteraceae</taxon>
        <taxon>Rhodanobacter</taxon>
    </lineage>
</organism>